<feature type="transmembrane region" description="Helical" evidence="6">
    <location>
        <begin position="145"/>
        <end position="165"/>
    </location>
</feature>
<keyword evidence="2" id="KW-1003">Cell membrane</keyword>
<evidence type="ECO:0000256" key="4">
    <source>
        <dbReference type="ARBA" id="ARBA00022989"/>
    </source>
</evidence>
<comment type="subcellular location">
    <subcellularLocation>
        <location evidence="1">Cell membrane</location>
        <topology evidence="1">Multi-pass membrane protein</topology>
    </subcellularLocation>
</comment>
<feature type="transmembrane region" description="Helical" evidence="6">
    <location>
        <begin position="71"/>
        <end position="91"/>
    </location>
</feature>
<dbReference type="PANTHER" id="PTHR30086">
    <property type="entry name" value="ARGININE EXPORTER PROTEIN ARGO"/>
    <property type="match status" value="1"/>
</dbReference>
<dbReference type="RefSeq" id="WP_089945396.1">
    <property type="nucleotide sequence ID" value="NZ_FNOI01000001.1"/>
</dbReference>
<gene>
    <name evidence="7" type="ORF">SAMN04488001_1118</name>
</gene>
<dbReference type="AlphaFoldDB" id="A0A1H2TBW6"/>
<reference evidence="8" key="1">
    <citation type="submission" date="2016-10" db="EMBL/GenBank/DDBJ databases">
        <authorList>
            <person name="Varghese N."/>
            <person name="Submissions S."/>
        </authorList>
    </citation>
    <scope>NUCLEOTIDE SEQUENCE [LARGE SCALE GENOMIC DNA]</scope>
    <source>
        <strain evidence="8">DSM 26922</strain>
    </source>
</reference>
<keyword evidence="4 6" id="KW-1133">Transmembrane helix</keyword>
<keyword evidence="8" id="KW-1185">Reference proteome</keyword>
<evidence type="ECO:0000313" key="8">
    <source>
        <dbReference type="Proteomes" id="UP000199441"/>
    </source>
</evidence>
<dbReference type="GO" id="GO:0015171">
    <property type="term" value="F:amino acid transmembrane transporter activity"/>
    <property type="evidence" value="ECO:0007669"/>
    <property type="project" value="TreeGrafter"/>
</dbReference>
<feature type="transmembrane region" description="Helical" evidence="6">
    <location>
        <begin position="40"/>
        <end position="64"/>
    </location>
</feature>
<dbReference type="STRING" id="670155.SAMN04488001_1118"/>
<name>A0A1H2TBW6_9RHOB</name>
<dbReference type="EMBL" id="FNOI01000001">
    <property type="protein sequence ID" value="SDW41358.1"/>
    <property type="molecule type" value="Genomic_DNA"/>
</dbReference>
<accession>A0A1H2TBW6</accession>
<dbReference type="PANTHER" id="PTHR30086:SF20">
    <property type="entry name" value="ARGININE EXPORTER PROTEIN ARGO-RELATED"/>
    <property type="match status" value="1"/>
</dbReference>
<protein>
    <submittedName>
        <fullName evidence="7">Threonine/homoserine/homoserine lactone efflux protein</fullName>
    </submittedName>
</protein>
<dbReference type="GO" id="GO:0005886">
    <property type="term" value="C:plasma membrane"/>
    <property type="evidence" value="ECO:0007669"/>
    <property type="project" value="UniProtKB-SubCell"/>
</dbReference>
<dbReference type="Pfam" id="PF01810">
    <property type="entry name" value="LysE"/>
    <property type="match status" value="1"/>
</dbReference>
<evidence type="ECO:0000256" key="3">
    <source>
        <dbReference type="ARBA" id="ARBA00022692"/>
    </source>
</evidence>
<dbReference type="Proteomes" id="UP000199441">
    <property type="component" value="Unassembled WGS sequence"/>
</dbReference>
<organism evidence="7 8">
    <name type="scientific">Litoreibacter albidus</name>
    <dbReference type="NCBI Taxonomy" id="670155"/>
    <lineage>
        <taxon>Bacteria</taxon>
        <taxon>Pseudomonadati</taxon>
        <taxon>Pseudomonadota</taxon>
        <taxon>Alphaproteobacteria</taxon>
        <taxon>Rhodobacterales</taxon>
        <taxon>Roseobacteraceae</taxon>
        <taxon>Litoreibacter</taxon>
    </lineage>
</organism>
<evidence type="ECO:0000256" key="5">
    <source>
        <dbReference type="ARBA" id="ARBA00023136"/>
    </source>
</evidence>
<keyword evidence="3 6" id="KW-0812">Transmembrane</keyword>
<keyword evidence="5 6" id="KW-0472">Membrane</keyword>
<evidence type="ECO:0000313" key="7">
    <source>
        <dbReference type="EMBL" id="SDW41358.1"/>
    </source>
</evidence>
<sequence length="204" mass="21743">MTLSAFLAIWLLHLFAAISPGPSVLMSARVGVLQGMRAGVFVALGLGVSAVIWAAAALFGLALVFEAAPALLWALKILGGLYLVRMGWLMWRSADTPLDAAEAVTLPRSDLSAFRLGMITQLANPKPAILFSAIFLGTVPQTAPAWIYGAILAVVFANEVIWNTIVARLFSFDRSRKAYLGLKSRLDRCFGGLLALLGVKIAAT</sequence>
<evidence type="ECO:0000256" key="1">
    <source>
        <dbReference type="ARBA" id="ARBA00004651"/>
    </source>
</evidence>
<dbReference type="OrthoDB" id="9804822at2"/>
<dbReference type="InterPro" id="IPR001123">
    <property type="entry name" value="LeuE-type"/>
</dbReference>
<evidence type="ECO:0000256" key="6">
    <source>
        <dbReference type="SAM" id="Phobius"/>
    </source>
</evidence>
<proteinExistence type="predicted"/>
<evidence type="ECO:0000256" key="2">
    <source>
        <dbReference type="ARBA" id="ARBA00022475"/>
    </source>
</evidence>